<protein>
    <submittedName>
        <fullName evidence="1">Uncharacterized protein</fullName>
    </submittedName>
</protein>
<dbReference type="OrthoDB" id="3570195at2"/>
<gene>
    <name evidence="1" type="ORF">Y900_024165</name>
</gene>
<dbReference type="Proteomes" id="UP000022835">
    <property type="component" value="Unassembled WGS sequence"/>
</dbReference>
<organism evidence="1 2">
    <name type="scientific">Mycolicibacterium aromaticivorans JS19b1 = JCM 16368</name>
    <dbReference type="NCBI Taxonomy" id="1440774"/>
    <lineage>
        <taxon>Bacteria</taxon>
        <taxon>Bacillati</taxon>
        <taxon>Actinomycetota</taxon>
        <taxon>Actinomycetes</taxon>
        <taxon>Mycobacteriales</taxon>
        <taxon>Mycobacteriaceae</taxon>
        <taxon>Mycolicibacterium</taxon>
    </lineage>
</organism>
<proteinExistence type="predicted"/>
<dbReference type="STRING" id="1440774.Y900_024165"/>
<reference evidence="1" key="1">
    <citation type="submission" date="2014-05" db="EMBL/GenBank/DDBJ databases">
        <title>Genome sequence of Mycobacterium aromaticivorans strain JS19b1T (= DSM 45407T).</title>
        <authorList>
            <person name="Kwak Y."/>
            <person name="Park G.-S."/>
            <person name="Li Q.X."/>
            <person name="Lee S.-E."/>
            <person name="Shin J.-H."/>
        </authorList>
    </citation>
    <scope>NUCLEOTIDE SEQUENCE [LARGE SCALE GENOMIC DNA]</scope>
    <source>
        <strain evidence="1">JS19b1</strain>
    </source>
</reference>
<keyword evidence="2" id="KW-1185">Reference proteome</keyword>
<dbReference type="EMBL" id="JALN02000001">
    <property type="protein sequence ID" value="KDF01938.1"/>
    <property type="molecule type" value="Genomic_DNA"/>
</dbReference>
<sequence>MISAEELDAALKTGDPIQTAMTGWRWWELSDGWLRSPFQHPHAERLSSAALERSFIWPRREFRPICPRNGEHVPPVADCTCGVYFSPRPYDIFWAAEKARELDMDYAGQGFRPDSPLVVGLLEFKPPIYVYLDRFNQFGWEGRAAGATIKRLFISDAILPPAHARPEDKWRAQSLLGLLKTRYRVPITAGRPEGVELFRGTMGSGKRWAP</sequence>
<dbReference type="RefSeq" id="WP_036344773.1">
    <property type="nucleotide sequence ID" value="NZ_JALN02000001.1"/>
</dbReference>
<evidence type="ECO:0000313" key="2">
    <source>
        <dbReference type="Proteomes" id="UP000022835"/>
    </source>
</evidence>
<dbReference type="AlphaFoldDB" id="A0A064CSY7"/>
<evidence type="ECO:0000313" key="1">
    <source>
        <dbReference type="EMBL" id="KDF01938.1"/>
    </source>
</evidence>
<accession>A0A064CSY7</accession>
<comment type="caution">
    <text evidence="1">The sequence shown here is derived from an EMBL/GenBank/DDBJ whole genome shotgun (WGS) entry which is preliminary data.</text>
</comment>
<name>A0A064CSY7_9MYCO</name>